<accession>A0A6J5M6N6</accession>
<feature type="region of interest" description="Disordered" evidence="1">
    <location>
        <begin position="1"/>
        <end position="27"/>
    </location>
</feature>
<evidence type="ECO:0000313" key="2">
    <source>
        <dbReference type="EMBL" id="CAB4141157.1"/>
    </source>
</evidence>
<organism evidence="2">
    <name type="scientific">uncultured Caudovirales phage</name>
    <dbReference type="NCBI Taxonomy" id="2100421"/>
    <lineage>
        <taxon>Viruses</taxon>
        <taxon>Duplodnaviria</taxon>
        <taxon>Heunggongvirae</taxon>
        <taxon>Uroviricota</taxon>
        <taxon>Caudoviricetes</taxon>
        <taxon>Peduoviridae</taxon>
        <taxon>Maltschvirus</taxon>
        <taxon>Maltschvirus maltsch</taxon>
    </lineage>
</organism>
<protein>
    <submittedName>
        <fullName evidence="2">Uncharacterized protein</fullName>
    </submittedName>
</protein>
<dbReference type="EMBL" id="LR796387">
    <property type="protein sequence ID" value="CAB4141157.1"/>
    <property type="molecule type" value="Genomic_DNA"/>
</dbReference>
<feature type="compositionally biased region" description="Basic and acidic residues" evidence="1">
    <location>
        <begin position="12"/>
        <end position="27"/>
    </location>
</feature>
<reference evidence="2" key="1">
    <citation type="submission" date="2020-04" db="EMBL/GenBank/DDBJ databases">
        <authorList>
            <person name="Chiriac C."/>
            <person name="Salcher M."/>
            <person name="Ghai R."/>
            <person name="Kavagutti S V."/>
        </authorList>
    </citation>
    <scope>NUCLEOTIDE SEQUENCE</scope>
</reference>
<evidence type="ECO:0000256" key="1">
    <source>
        <dbReference type="SAM" id="MobiDB-lite"/>
    </source>
</evidence>
<sequence length="102" mass="11770">MSYDNNMTGILRRNDKQGNDQRPDYKGSVEIEGQRFWLSAWIRTGKEGTKLAGEKYMSLKLEPAEQQAPRQAPQQDPRQAPRQHKPSVQVNANWEEDADIPF</sequence>
<feature type="region of interest" description="Disordered" evidence="1">
    <location>
        <begin position="61"/>
        <end position="102"/>
    </location>
</feature>
<name>A0A6J5M6N6_9CAUD</name>
<gene>
    <name evidence="2" type="ORF">UFOVP412_53</name>
</gene>
<feature type="compositionally biased region" description="Low complexity" evidence="1">
    <location>
        <begin position="64"/>
        <end position="80"/>
    </location>
</feature>
<proteinExistence type="predicted"/>